<dbReference type="InterPro" id="IPR012094">
    <property type="entry name" value="tRNA_Ile_lys_synt"/>
</dbReference>
<proteinExistence type="inferred from homology"/>
<dbReference type="EC" id="6.3.4.19" evidence="8"/>
<dbReference type="SUPFAM" id="SSF82829">
    <property type="entry name" value="MesJ substrate recognition domain-like"/>
    <property type="match status" value="1"/>
</dbReference>
<comment type="function">
    <text evidence="8">Ligates lysine onto the cytidine present at position 34 of the AUA codon-specific tRNA(Ile) that contains the anticodon CAU, in an ATP-dependent manner. Cytidine is converted to lysidine, thus changing the amino acid specificity of the tRNA from methionine to isoleucine.</text>
</comment>
<dbReference type="GO" id="GO:0005737">
    <property type="term" value="C:cytoplasm"/>
    <property type="evidence" value="ECO:0007669"/>
    <property type="project" value="UniProtKB-SubCell"/>
</dbReference>
<keyword evidence="4 8" id="KW-0819">tRNA processing</keyword>
<dbReference type="HAMAP" id="MF_01161">
    <property type="entry name" value="tRNA_Ile_lys_synt"/>
    <property type="match status" value="1"/>
</dbReference>
<evidence type="ECO:0000256" key="4">
    <source>
        <dbReference type="ARBA" id="ARBA00022694"/>
    </source>
</evidence>
<name>A0A9D2D786_9FIRM</name>
<evidence type="ECO:0000256" key="7">
    <source>
        <dbReference type="ARBA" id="ARBA00048539"/>
    </source>
</evidence>
<dbReference type="NCBIfam" id="TIGR02432">
    <property type="entry name" value="lysidine_TilS_N"/>
    <property type="match status" value="1"/>
</dbReference>
<dbReference type="Proteomes" id="UP000824025">
    <property type="component" value="Unassembled WGS sequence"/>
</dbReference>
<dbReference type="SUPFAM" id="SSF52402">
    <property type="entry name" value="Adenine nucleotide alpha hydrolases-like"/>
    <property type="match status" value="1"/>
</dbReference>
<organism evidence="10 11">
    <name type="scientific">Candidatus Borkfalkia avicola</name>
    <dbReference type="NCBI Taxonomy" id="2838503"/>
    <lineage>
        <taxon>Bacteria</taxon>
        <taxon>Bacillati</taxon>
        <taxon>Bacillota</taxon>
        <taxon>Clostridia</taxon>
        <taxon>Christensenellales</taxon>
        <taxon>Christensenellaceae</taxon>
        <taxon>Candidatus Borkfalkia</taxon>
    </lineage>
</organism>
<evidence type="ECO:0000256" key="1">
    <source>
        <dbReference type="ARBA" id="ARBA00004496"/>
    </source>
</evidence>
<evidence type="ECO:0000256" key="6">
    <source>
        <dbReference type="ARBA" id="ARBA00022840"/>
    </source>
</evidence>
<dbReference type="InterPro" id="IPR012796">
    <property type="entry name" value="Lysidine-tRNA-synth_C"/>
</dbReference>
<dbReference type="GO" id="GO:0005524">
    <property type="term" value="F:ATP binding"/>
    <property type="evidence" value="ECO:0007669"/>
    <property type="project" value="UniProtKB-UniRule"/>
</dbReference>
<dbReference type="Gene3D" id="3.40.50.620">
    <property type="entry name" value="HUPs"/>
    <property type="match status" value="1"/>
</dbReference>
<evidence type="ECO:0000313" key="11">
    <source>
        <dbReference type="Proteomes" id="UP000824025"/>
    </source>
</evidence>
<keyword evidence="3 8" id="KW-0436">Ligase</keyword>
<evidence type="ECO:0000256" key="2">
    <source>
        <dbReference type="ARBA" id="ARBA00022490"/>
    </source>
</evidence>
<dbReference type="InterPro" id="IPR014729">
    <property type="entry name" value="Rossmann-like_a/b/a_fold"/>
</dbReference>
<evidence type="ECO:0000256" key="3">
    <source>
        <dbReference type="ARBA" id="ARBA00022598"/>
    </source>
</evidence>
<reference evidence="10" key="2">
    <citation type="submission" date="2021-04" db="EMBL/GenBank/DDBJ databases">
        <authorList>
            <person name="Gilroy R."/>
        </authorList>
    </citation>
    <scope>NUCLEOTIDE SEQUENCE</scope>
    <source>
        <strain evidence="10">CHK192-19661</strain>
    </source>
</reference>
<comment type="catalytic activity">
    <reaction evidence="7 8">
        <text>cytidine(34) in tRNA(Ile2) + L-lysine + ATP = lysidine(34) in tRNA(Ile2) + AMP + diphosphate + H(+)</text>
        <dbReference type="Rhea" id="RHEA:43744"/>
        <dbReference type="Rhea" id="RHEA-COMP:10625"/>
        <dbReference type="Rhea" id="RHEA-COMP:10670"/>
        <dbReference type="ChEBI" id="CHEBI:15378"/>
        <dbReference type="ChEBI" id="CHEBI:30616"/>
        <dbReference type="ChEBI" id="CHEBI:32551"/>
        <dbReference type="ChEBI" id="CHEBI:33019"/>
        <dbReference type="ChEBI" id="CHEBI:82748"/>
        <dbReference type="ChEBI" id="CHEBI:83665"/>
        <dbReference type="ChEBI" id="CHEBI:456215"/>
        <dbReference type="EC" id="6.3.4.19"/>
    </reaction>
</comment>
<comment type="subcellular location">
    <subcellularLocation>
        <location evidence="1 8">Cytoplasm</location>
    </subcellularLocation>
</comment>
<keyword evidence="2 8" id="KW-0963">Cytoplasm</keyword>
<dbReference type="EMBL" id="DXCF01000021">
    <property type="protein sequence ID" value="HIZ09705.1"/>
    <property type="molecule type" value="Genomic_DNA"/>
</dbReference>
<evidence type="ECO:0000259" key="9">
    <source>
        <dbReference type="SMART" id="SM00977"/>
    </source>
</evidence>
<reference evidence="10" key="1">
    <citation type="journal article" date="2021" name="PeerJ">
        <title>Extensive microbial diversity within the chicken gut microbiome revealed by metagenomics and culture.</title>
        <authorList>
            <person name="Gilroy R."/>
            <person name="Ravi A."/>
            <person name="Getino M."/>
            <person name="Pursley I."/>
            <person name="Horton D.L."/>
            <person name="Alikhan N.F."/>
            <person name="Baker D."/>
            <person name="Gharbi K."/>
            <person name="Hall N."/>
            <person name="Watson M."/>
            <person name="Adriaenssens E.M."/>
            <person name="Foster-Nyarko E."/>
            <person name="Jarju S."/>
            <person name="Secka A."/>
            <person name="Antonio M."/>
            <person name="Oren A."/>
            <person name="Chaudhuri R.R."/>
            <person name="La Ragione R."/>
            <person name="Hildebrand F."/>
            <person name="Pallen M.J."/>
        </authorList>
    </citation>
    <scope>NUCLEOTIDE SEQUENCE</scope>
    <source>
        <strain evidence="10">CHK192-19661</strain>
    </source>
</reference>
<dbReference type="Pfam" id="PF01171">
    <property type="entry name" value="ATP_bind_3"/>
    <property type="match status" value="1"/>
</dbReference>
<dbReference type="CDD" id="cd01992">
    <property type="entry name" value="TilS_N"/>
    <property type="match status" value="1"/>
</dbReference>
<evidence type="ECO:0000256" key="5">
    <source>
        <dbReference type="ARBA" id="ARBA00022741"/>
    </source>
</evidence>
<dbReference type="InterPro" id="IPR012795">
    <property type="entry name" value="tRNA_Ile_lys_synt_N"/>
</dbReference>
<dbReference type="SMART" id="SM00977">
    <property type="entry name" value="TilS_C"/>
    <property type="match status" value="1"/>
</dbReference>
<feature type="binding site" evidence="8">
    <location>
        <begin position="24"/>
        <end position="29"/>
    </location>
    <ligand>
        <name>ATP</name>
        <dbReference type="ChEBI" id="CHEBI:30616"/>
    </ligand>
</feature>
<comment type="domain">
    <text evidence="8">The N-terminal region contains the highly conserved SGGXDS motif, predicted to be a P-loop motif involved in ATP binding.</text>
</comment>
<comment type="caution">
    <text evidence="10">The sequence shown here is derived from an EMBL/GenBank/DDBJ whole genome shotgun (WGS) entry which is preliminary data.</text>
</comment>
<keyword evidence="6 8" id="KW-0067">ATP-binding</keyword>
<evidence type="ECO:0000313" key="10">
    <source>
        <dbReference type="EMBL" id="HIZ09705.1"/>
    </source>
</evidence>
<gene>
    <name evidence="8 10" type="primary">tilS</name>
    <name evidence="10" type="ORF">H9726_04365</name>
</gene>
<sequence>MWYNLCMNADLSLLRGRRVCVALSGGGDSVALLFYLKENAKNNGISLSALNVEHGIRGESSRADTDFVRSLCTREGIPLSLFSADIPALARLSGRGTEEEARLFRLKAFLQVLAEGEAEIVATAHHAGDNAESVLFNLFRGCALSGAGGIRAFIPAEELAARFLPADAERLAPALSGKGVARPFLGVTKAEISAYLARNGLAWREDESNSDPSYTRNFLRGGVLAPAREKFPALDKALYSFSRAAREDDEYLYSLARRYYTEGEVCFIDAAAPRPLFLRACALALRRFGVEKDYTSANFEEAYSLVFAENGKTVCLPQGVLAAREYGRVAVFRPAEKPAEEYPFGEGAFAFGSGVLLVSRTDTPVFGQKDTLTIDVAKLPEGCVLRTRREGDVFTKFGGGTKKLKEFLADKKIPRRERDGLPVLARGSEVFAVCGAEISEKVRVGENASPCILKFIRKGET</sequence>
<comment type="similarity">
    <text evidence="8">Belongs to the tRNA(Ile)-lysidine synthase family.</text>
</comment>
<dbReference type="AlphaFoldDB" id="A0A9D2D786"/>
<dbReference type="PANTHER" id="PTHR43033">
    <property type="entry name" value="TRNA(ILE)-LYSIDINE SYNTHASE-RELATED"/>
    <property type="match status" value="1"/>
</dbReference>
<feature type="domain" description="Lysidine-tRNA(Ile) synthetase C-terminal" evidence="9">
    <location>
        <begin position="383"/>
        <end position="455"/>
    </location>
</feature>
<keyword evidence="5 8" id="KW-0547">Nucleotide-binding</keyword>
<protein>
    <recommendedName>
        <fullName evidence="8">tRNA(Ile)-lysidine synthase</fullName>
        <ecNumber evidence="8">6.3.4.19</ecNumber>
    </recommendedName>
    <alternativeName>
        <fullName evidence="8">tRNA(Ile)-2-lysyl-cytidine synthase</fullName>
    </alternativeName>
    <alternativeName>
        <fullName evidence="8">tRNA(Ile)-lysidine synthetase</fullName>
    </alternativeName>
</protein>
<dbReference type="PANTHER" id="PTHR43033:SF1">
    <property type="entry name" value="TRNA(ILE)-LYSIDINE SYNTHASE-RELATED"/>
    <property type="match status" value="1"/>
</dbReference>
<accession>A0A9D2D786</accession>
<dbReference type="SUPFAM" id="SSF56037">
    <property type="entry name" value="PheT/TilS domain"/>
    <property type="match status" value="1"/>
</dbReference>
<dbReference type="Pfam" id="PF11734">
    <property type="entry name" value="TilS_C"/>
    <property type="match status" value="1"/>
</dbReference>
<dbReference type="GO" id="GO:0006400">
    <property type="term" value="P:tRNA modification"/>
    <property type="evidence" value="ECO:0007669"/>
    <property type="project" value="UniProtKB-UniRule"/>
</dbReference>
<dbReference type="InterPro" id="IPR011063">
    <property type="entry name" value="TilS/TtcA_N"/>
</dbReference>
<dbReference type="NCBIfam" id="TIGR02433">
    <property type="entry name" value="lysidine_TilS_C"/>
    <property type="match status" value="1"/>
</dbReference>
<evidence type="ECO:0000256" key="8">
    <source>
        <dbReference type="HAMAP-Rule" id="MF_01161"/>
    </source>
</evidence>
<dbReference type="GO" id="GO:0032267">
    <property type="term" value="F:tRNA(Ile)-lysidine synthase activity"/>
    <property type="evidence" value="ECO:0007669"/>
    <property type="project" value="UniProtKB-EC"/>
</dbReference>